<reference evidence="3" key="1">
    <citation type="submission" date="2025-08" db="UniProtKB">
        <authorList>
            <consortium name="Ensembl"/>
        </authorList>
    </citation>
    <scope>IDENTIFICATION</scope>
</reference>
<evidence type="ECO:0000259" key="2">
    <source>
        <dbReference type="PROSITE" id="PS50041"/>
    </source>
</evidence>
<keyword evidence="4" id="KW-1185">Reference proteome</keyword>
<dbReference type="Ensembl" id="ENSHBUT00000020044.1">
    <property type="protein sequence ID" value="ENSHBUP00000012576.1"/>
    <property type="gene ID" value="ENSHBUG00000000415.1"/>
</dbReference>
<dbReference type="PROSITE" id="PS00615">
    <property type="entry name" value="C_TYPE_LECTIN_1"/>
    <property type="match status" value="1"/>
</dbReference>
<dbReference type="GeneTree" id="ENSGT01150000289451"/>
<dbReference type="InterPro" id="IPR016187">
    <property type="entry name" value="CTDL_fold"/>
</dbReference>
<dbReference type="Pfam" id="PF00059">
    <property type="entry name" value="Lectin_C"/>
    <property type="match status" value="1"/>
</dbReference>
<dbReference type="PROSITE" id="PS50041">
    <property type="entry name" value="C_TYPE_LECTIN_2"/>
    <property type="match status" value="1"/>
</dbReference>
<sequence>MFVHCTLHFGPFSGQNETFVFIDKTMTWAQAQSYCRAHHTDLASARNVSENRRRAWIGLYNDVNSWRWSMDDTGFYKDGEPELRNWSPGEPNNHKGNECCAEMFDSGVWNDRDCDAVCNVVCIYIAGEDFK</sequence>
<dbReference type="SMART" id="SM00034">
    <property type="entry name" value="CLECT"/>
    <property type="match status" value="1"/>
</dbReference>
<dbReference type="STRING" id="8153.ENSHBUP00000012576"/>
<reference evidence="3" key="2">
    <citation type="submission" date="2025-09" db="UniProtKB">
        <authorList>
            <consortium name="Ensembl"/>
        </authorList>
    </citation>
    <scope>IDENTIFICATION</scope>
</reference>
<accession>A0A3Q3C359</accession>
<dbReference type="Gene3D" id="3.10.100.10">
    <property type="entry name" value="Mannose-Binding Protein A, subunit A"/>
    <property type="match status" value="1"/>
</dbReference>
<evidence type="ECO:0000313" key="3">
    <source>
        <dbReference type="Ensembl" id="ENSHBUP00000012576.1"/>
    </source>
</evidence>
<dbReference type="SUPFAM" id="SSF56436">
    <property type="entry name" value="C-type lectin-like"/>
    <property type="match status" value="1"/>
</dbReference>
<organism evidence="3 4">
    <name type="scientific">Haplochromis burtoni</name>
    <name type="common">Burton's mouthbrooder</name>
    <name type="synonym">Chromis burtoni</name>
    <dbReference type="NCBI Taxonomy" id="8153"/>
    <lineage>
        <taxon>Eukaryota</taxon>
        <taxon>Metazoa</taxon>
        <taxon>Chordata</taxon>
        <taxon>Craniata</taxon>
        <taxon>Vertebrata</taxon>
        <taxon>Euteleostomi</taxon>
        <taxon>Actinopterygii</taxon>
        <taxon>Neopterygii</taxon>
        <taxon>Teleostei</taxon>
        <taxon>Neoteleostei</taxon>
        <taxon>Acanthomorphata</taxon>
        <taxon>Ovalentaria</taxon>
        <taxon>Cichlomorphae</taxon>
        <taxon>Cichliformes</taxon>
        <taxon>Cichlidae</taxon>
        <taxon>African cichlids</taxon>
        <taxon>Pseudocrenilabrinae</taxon>
        <taxon>Haplochromini</taxon>
        <taxon>Haplochromis</taxon>
    </lineage>
</organism>
<name>A0A3Q3C359_HAPBU</name>
<dbReference type="InterPro" id="IPR018378">
    <property type="entry name" value="C-type_lectin_CS"/>
</dbReference>
<dbReference type="AlphaFoldDB" id="A0A3Q3C359"/>
<dbReference type="PANTHER" id="PTHR45784">
    <property type="entry name" value="C-TYPE LECTIN DOMAIN FAMILY 20 MEMBER A-RELATED"/>
    <property type="match status" value="1"/>
</dbReference>
<dbReference type="PANTHER" id="PTHR45784:SF5">
    <property type="entry name" value="C-TYPE LECTIN DOMAIN FAMILY 20 MEMBER A-RELATED"/>
    <property type="match status" value="1"/>
</dbReference>
<proteinExistence type="predicted"/>
<protein>
    <recommendedName>
        <fullName evidence="2">C-type lectin domain-containing protein</fullName>
    </recommendedName>
</protein>
<dbReference type="InterPro" id="IPR016186">
    <property type="entry name" value="C-type_lectin-like/link_sf"/>
</dbReference>
<dbReference type="OMA" id="NECCAEM"/>
<dbReference type="InterPro" id="IPR001304">
    <property type="entry name" value="C-type_lectin-like"/>
</dbReference>
<evidence type="ECO:0000313" key="4">
    <source>
        <dbReference type="Proteomes" id="UP000264840"/>
    </source>
</evidence>
<keyword evidence="1" id="KW-1015">Disulfide bond</keyword>
<evidence type="ECO:0000256" key="1">
    <source>
        <dbReference type="ARBA" id="ARBA00023157"/>
    </source>
</evidence>
<dbReference type="Proteomes" id="UP000264840">
    <property type="component" value="Unplaced"/>
</dbReference>
<feature type="domain" description="C-type lectin" evidence="2">
    <location>
        <begin position="14"/>
        <end position="123"/>
    </location>
</feature>